<feature type="non-terminal residue" evidence="4">
    <location>
        <position position="1"/>
    </location>
</feature>
<keyword evidence="4" id="KW-0251">Elongation factor</keyword>
<sequence length="209" mass="22145">TADFAGEVDRALDVADVALFVVAASGVPADTAALWRRCREAGVPAVVFVNALDAERADYESVLRELESMVGPTLAPLEIPLGSGSDFTGVVDLLRDEALVYGPDGERRTAIPASVADLEARARASLLEAIVVGDDAMTERYLENEDLAWDELEEVLSRLMSDGRIVPVTVGSALRGVGVGRLVTLLDEIAESRPIAMVRGGEVVAVARD</sequence>
<evidence type="ECO:0000256" key="1">
    <source>
        <dbReference type="ARBA" id="ARBA00022741"/>
    </source>
</evidence>
<dbReference type="GO" id="GO:0005525">
    <property type="term" value="F:GTP binding"/>
    <property type="evidence" value="ECO:0007669"/>
    <property type="project" value="UniProtKB-KW"/>
</dbReference>
<reference evidence="4" key="1">
    <citation type="submission" date="2013-08" db="EMBL/GenBank/DDBJ databases">
        <authorList>
            <person name="Mendez C."/>
            <person name="Richter M."/>
            <person name="Ferrer M."/>
            <person name="Sanchez J."/>
        </authorList>
    </citation>
    <scope>NUCLEOTIDE SEQUENCE</scope>
</reference>
<keyword evidence="1" id="KW-0547">Nucleotide-binding</keyword>
<keyword evidence="2" id="KW-0342">GTP-binding</keyword>
<dbReference type="AlphaFoldDB" id="T1BBM2"/>
<feature type="domain" description="Tr-type G" evidence="3">
    <location>
        <begin position="2"/>
        <end position="191"/>
    </location>
</feature>
<proteinExistence type="predicted"/>
<evidence type="ECO:0000259" key="3">
    <source>
        <dbReference type="Pfam" id="PF00009"/>
    </source>
</evidence>
<organism evidence="4">
    <name type="scientific">mine drainage metagenome</name>
    <dbReference type="NCBI Taxonomy" id="410659"/>
    <lineage>
        <taxon>unclassified sequences</taxon>
        <taxon>metagenomes</taxon>
        <taxon>ecological metagenomes</taxon>
    </lineage>
</organism>
<keyword evidence="4" id="KW-0648">Protein biosynthesis</keyword>
<dbReference type="GO" id="GO:0003746">
    <property type="term" value="F:translation elongation factor activity"/>
    <property type="evidence" value="ECO:0007669"/>
    <property type="project" value="UniProtKB-KW"/>
</dbReference>
<feature type="non-terminal residue" evidence="4">
    <location>
        <position position="209"/>
    </location>
</feature>
<dbReference type="SUPFAM" id="SSF52540">
    <property type="entry name" value="P-loop containing nucleoside triphosphate hydrolases"/>
    <property type="match status" value="1"/>
</dbReference>
<dbReference type="Gene3D" id="3.40.50.300">
    <property type="entry name" value="P-loop containing nucleotide triphosphate hydrolases"/>
    <property type="match status" value="1"/>
</dbReference>
<dbReference type="PANTHER" id="PTHR43261">
    <property type="entry name" value="TRANSLATION ELONGATION FACTOR G-RELATED"/>
    <property type="match status" value="1"/>
</dbReference>
<gene>
    <name evidence="4" type="ORF">B1B_05061</name>
</gene>
<dbReference type="EMBL" id="AUZY01003176">
    <property type="protein sequence ID" value="EQD70336.1"/>
    <property type="molecule type" value="Genomic_DNA"/>
</dbReference>
<comment type="caution">
    <text evidence="4">The sequence shown here is derived from an EMBL/GenBank/DDBJ whole genome shotgun (WGS) entry which is preliminary data.</text>
</comment>
<dbReference type="PANTHER" id="PTHR43261:SF6">
    <property type="entry name" value="ELONGATION FACTOR G-LIKE PROTEIN"/>
    <property type="match status" value="1"/>
</dbReference>
<dbReference type="GO" id="GO:0032790">
    <property type="term" value="P:ribosome disassembly"/>
    <property type="evidence" value="ECO:0007669"/>
    <property type="project" value="TreeGrafter"/>
</dbReference>
<accession>T1BBM2</accession>
<evidence type="ECO:0000256" key="2">
    <source>
        <dbReference type="ARBA" id="ARBA00023134"/>
    </source>
</evidence>
<name>T1BBM2_9ZZZZ</name>
<protein>
    <submittedName>
        <fullName evidence="4">Translation elongation factor G</fullName>
    </submittedName>
</protein>
<dbReference type="InterPro" id="IPR000795">
    <property type="entry name" value="T_Tr_GTP-bd_dom"/>
</dbReference>
<dbReference type="GO" id="GO:0003924">
    <property type="term" value="F:GTPase activity"/>
    <property type="evidence" value="ECO:0007669"/>
    <property type="project" value="InterPro"/>
</dbReference>
<dbReference type="InterPro" id="IPR027417">
    <property type="entry name" value="P-loop_NTPase"/>
</dbReference>
<reference evidence="4" key="2">
    <citation type="journal article" date="2014" name="ISME J.">
        <title>Microbial stratification in low pH oxic and suboxic macroscopic growths along an acid mine drainage.</title>
        <authorList>
            <person name="Mendez-Garcia C."/>
            <person name="Mesa V."/>
            <person name="Sprenger R.R."/>
            <person name="Richter M."/>
            <person name="Diez M.S."/>
            <person name="Solano J."/>
            <person name="Bargiela R."/>
            <person name="Golyshina O.V."/>
            <person name="Manteca A."/>
            <person name="Ramos J.L."/>
            <person name="Gallego J.R."/>
            <person name="Llorente I."/>
            <person name="Martins Dos Santos V.A."/>
            <person name="Jensen O.N."/>
            <person name="Pelaez A.I."/>
            <person name="Sanchez J."/>
            <person name="Ferrer M."/>
        </authorList>
    </citation>
    <scope>NUCLEOTIDE SEQUENCE</scope>
</reference>
<evidence type="ECO:0000313" key="4">
    <source>
        <dbReference type="EMBL" id="EQD70336.1"/>
    </source>
</evidence>
<dbReference type="Pfam" id="PF00009">
    <property type="entry name" value="GTP_EFTU"/>
    <property type="match status" value="1"/>
</dbReference>